<dbReference type="GO" id="GO:0046872">
    <property type="term" value="F:metal ion binding"/>
    <property type="evidence" value="ECO:0007669"/>
    <property type="project" value="UniProtKB-KW"/>
</dbReference>
<evidence type="ECO:0000256" key="3">
    <source>
        <dbReference type="RuleBase" id="RU003457"/>
    </source>
</evidence>
<dbReference type="InterPro" id="IPR012093">
    <property type="entry name" value="Pirin"/>
</dbReference>
<accession>A0A1E7KFB0</accession>
<dbReference type="Pfam" id="PF02678">
    <property type="entry name" value="Pirin"/>
    <property type="match status" value="1"/>
</dbReference>
<evidence type="ECO:0000259" key="4">
    <source>
        <dbReference type="Pfam" id="PF02678"/>
    </source>
</evidence>
<dbReference type="OrthoDB" id="321327at2"/>
<proteinExistence type="inferred from homology"/>
<dbReference type="PIRSF" id="PIRSF006232">
    <property type="entry name" value="Pirin"/>
    <property type="match status" value="1"/>
</dbReference>
<comment type="similarity">
    <text evidence="1 3">Belongs to the pirin family.</text>
</comment>
<evidence type="ECO:0000313" key="6">
    <source>
        <dbReference type="EMBL" id="OEV02608.1"/>
    </source>
</evidence>
<dbReference type="InterPro" id="IPR011051">
    <property type="entry name" value="RmlC_Cupin_sf"/>
</dbReference>
<evidence type="ECO:0000259" key="5">
    <source>
        <dbReference type="Pfam" id="PF17954"/>
    </source>
</evidence>
<feature type="binding site" evidence="2">
    <location>
        <position position="106"/>
    </location>
    <ligand>
        <name>Fe cation</name>
        <dbReference type="ChEBI" id="CHEBI:24875"/>
    </ligand>
</feature>
<feature type="binding site" evidence="2">
    <location>
        <position position="59"/>
    </location>
    <ligand>
        <name>Fe cation</name>
        <dbReference type="ChEBI" id="CHEBI:24875"/>
    </ligand>
</feature>
<dbReference type="PANTHER" id="PTHR43212">
    <property type="entry name" value="QUERCETIN 2,3-DIOXYGENASE"/>
    <property type="match status" value="1"/>
</dbReference>
<sequence>MLQLWRAAERYRGGDVEAGIDTRHAFSFAGFYDPANVRFGPLVACNEERLAVGAGFPRHRHRDIEIVTWVTAGLLAHEDPHGRVTHVRPGDLQRLSAGTDGVVHAERNAGTDPLRFVQMWLLPEAECGDGRGVERDAREPEYELVRGIADSTPYAMPRTDATLHVRRLSAGGRTALPCSARVYVHVVRGLVRVAGETLEAGDAARIAGPLGDGAAYLAVPGDSEAELLVWEMGTEPAYG</sequence>
<feature type="domain" description="Pirin N-terminal" evidence="4">
    <location>
        <begin position="17"/>
        <end position="121"/>
    </location>
</feature>
<protein>
    <submittedName>
        <fullName evidence="6">Pirin</fullName>
    </submittedName>
</protein>
<dbReference type="InterPro" id="IPR041602">
    <property type="entry name" value="Quercetinase_C"/>
</dbReference>
<evidence type="ECO:0000313" key="7">
    <source>
        <dbReference type="Proteomes" id="UP000176101"/>
    </source>
</evidence>
<dbReference type="EMBL" id="LJGU01000127">
    <property type="protein sequence ID" value="OEV02608.1"/>
    <property type="molecule type" value="Genomic_DNA"/>
</dbReference>
<feature type="binding site" evidence="2">
    <location>
        <position position="61"/>
    </location>
    <ligand>
        <name>Fe cation</name>
        <dbReference type="ChEBI" id="CHEBI:24875"/>
    </ligand>
</feature>
<evidence type="ECO:0000256" key="2">
    <source>
        <dbReference type="PIRSR" id="PIRSR006232-1"/>
    </source>
</evidence>
<feature type="domain" description="Quercetin 2,3-dioxygenase C-terminal cupin" evidence="5">
    <location>
        <begin position="159"/>
        <end position="231"/>
    </location>
</feature>
<dbReference type="Proteomes" id="UP000176101">
    <property type="component" value="Unassembled WGS sequence"/>
</dbReference>
<dbReference type="AlphaFoldDB" id="A0A1E7KFB0"/>
<dbReference type="InterPro" id="IPR003829">
    <property type="entry name" value="Pirin_N_dom"/>
</dbReference>
<keyword evidence="2" id="KW-0408">Iron</keyword>
<organism evidence="6 7">
    <name type="scientific">Streptomyces oceani</name>
    <dbReference type="NCBI Taxonomy" id="1075402"/>
    <lineage>
        <taxon>Bacteria</taxon>
        <taxon>Bacillati</taxon>
        <taxon>Actinomycetota</taxon>
        <taxon>Actinomycetes</taxon>
        <taxon>Kitasatosporales</taxon>
        <taxon>Streptomycetaceae</taxon>
        <taxon>Streptomyces</taxon>
    </lineage>
</organism>
<dbReference type="RefSeq" id="WP_070196978.1">
    <property type="nucleotide sequence ID" value="NZ_LJGU01000127.1"/>
</dbReference>
<dbReference type="Pfam" id="PF17954">
    <property type="entry name" value="Pirin_C_2"/>
    <property type="match status" value="1"/>
</dbReference>
<dbReference type="PATRIC" id="fig|1075402.3.peg.1670"/>
<reference evidence="6 7" key="1">
    <citation type="journal article" date="2016" name="Front. Microbiol.">
        <title>Comparative Genomics Analysis of Streptomyces Species Reveals Their Adaptation to the Marine Environment and Their Diversity at the Genomic Level.</title>
        <authorList>
            <person name="Tian X."/>
            <person name="Zhang Z."/>
            <person name="Yang T."/>
            <person name="Chen M."/>
            <person name="Li J."/>
            <person name="Chen F."/>
            <person name="Yang J."/>
            <person name="Li W."/>
            <person name="Zhang B."/>
            <person name="Zhang Z."/>
            <person name="Wu J."/>
            <person name="Zhang C."/>
            <person name="Long L."/>
            <person name="Xiao J."/>
        </authorList>
    </citation>
    <scope>NUCLEOTIDE SEQUENCE [LARGE SCALE GENOMIC DNA]</scope>
    <source>
        <strain evidence="6 7">SCSIO 02100</strain>
    </source>
</reference>
<gene>
    <name evidence="6" type="ORF">AN216_13880</name>
</gene>
<keyword evidence="2" id="KW-0479">Metal-binding</keyword>
<keyword evidence="7" id="KW-1185">Reference proteome</keyword>
<dbReference type="InterPro" id="IPR014710">
    <property type="entry name" value="RmlC-like_jellyroll"/>
</dbReference>
<dbReference type="Gene3D" id="2.60.120.10">
    <property type="entry name" value="Jelly Rolls"/>
    <property type="match status" value="2"/>
</dbReference>
<feature type="binding site" evidence="2">
    <location>
        <position position="104"/>
    </location>
    <ligand>
        <name>Fe cation</name>
        <dbReference type="ChEBI" id="CHEBI:24875"/>
    </ligand>
</feature>
<evidence type="ECO:0000256" key="1">
    <source>
        <dbReference type="ARBA" id="ARBA00008416"/>
    </source>
</evidence>
<comment type="cofactor">
    <cofactor evidence="2">
        <name>Fe cation</name>
        <dbReference type="ChEBI" id="CHEBI:24875"/>
    </cofactor>
    <text evidence="2">Binds 1 Fe cation per subunit.</text>
</comment>
<name>A0A1E7KFB0_9ACTN</name>
<comment type="caution">
    <text evidence="6">The sequence shown here is derived from an EMBL/GenBank/DDBJ whole genome shotgun (WGS) entry which is preliminary data.</text>
</comment>
<dbReference type="PANTHER" id="PTHR43212:SF3">
    <property type="entry name" value="QUERCETIN 2,3-DIOXYGENASE"/>
    <property type="match status" value="1"/>
</dbReference>
<dbReference type="SUPFAM" id="SSF51182">
    <property type="entry name" value="RmlC-like cupins"/>
    <property type="match status" value="1"/>
</dbReference>
<dbReference type="STRING" id="1075402.AN216_13880"/>